<dbReference type="CDD" id="cd00717">
    <property type="entry name" value="URO-D"/>
    <property type="match status" value="1"/>
</dbReference>
<dbReference type="NCBIfam" id="TIGR01464">
    <property type="entry name" value="hemE"/>
    <property type="match status" value="1"/>
</dbReference>
<comment type="function">
    <text evidence="1">Catalyzes the decarboxylation of four acetate groups of uroporphyrinogen-III to yield coproporphyrinogen-III.</text>
</comment>
<comment type="pathway">
    <text evidence="3 14">Porphyrin-containing compound metabolism; protoporphyrin-IX biosynthesis; coproporphyrinogen-III from 5-aminolevulinate: step 4/4.</text>
</comment>
<comment type="subcellular location">
    <subcellularLocation>
        <location evidence="2">Cytoplasm</location>
        <location evidence="2">Cytosol</location>
    </subcellularLocation>
</comment>
<evidence type="ECO:0000256" key="8">
    <source>
        <dbReference type="ARBA" id="ARBA00022490"/>
    </source>
</evidence>
<dbReference type="Gene3D" id="3.20.20.210">
    <property type="match status" value="1"/>
</dbReference>
<evidence type="ECO:0000256" key="3">
    <source>
        <dbReference type="ARBA" id="ARBA00004804"/>
    </source>
</evidence>
<dbReference type="AlphaFoldDB" id="A0AAN9Y2H3"/>
<keyword evidence="18" id="KW-1185">Reference proteome</keyword>
<feature type="domain" description="Uroporphyrinogen decarboxylase (URO-D)" evidence="16">
    <location>
        <begin position="24"/>
        <end position="33"/>
    </location>
</feature>
<comment type="similarity">
    <text evidence="4 15">Belongs to the uroporphyrinogen decarboxylase family.</text>
</comment>
<dbReference type="GO" id="GO:0004853">
    <property type="term" value="F:uroporphyrinogen decarboxylase activity"/>
    <property type="evidence" value="ECO:0007669"/>
    <property type="project" value="UniProtKB-EC"/>
</dbReference>
<keyword evidence="10" id="KW-0350">Heme biosynthesis</keyword>
<keyword evidence="12 14" id="KW-0627">Porphyrin biosynthesis</keyword>
<comment type="caution">
    <text evidence="17">The sequence shown here is derived from an EMBL/GenBank/DDBJ whole genome shotgun (WGS) entry which is preliminary data.</text>
</comment>
<evidence type="ECO:0000256" key="9">
    <source>
        <dbReference type="ARBA" id="ARBA00022793"/>
    </source>
</evidence>
<keyword evidence="9 14" id="KW-0210">Decarboxylase</keyword>
<evidence type="ECO:0000256" key="2">
    <source>
        <dbReference type="ARBA" id="ARBA00004514"/>
    </source>
</evidence>
<dbReference type="InterPro" id="IPR006361">
    <property type="entry name" value="Uroporphyrinogen_deCO2ase_HemE"/>
</dbReference>
<dbReference type="HAMAP" id="MF_00218">
    <property type="entry name" value="URO_D"/>
    <property type="match status" value="1"/>
</dbReference>
<dbReference type="InterPro" id="IPR000257">
    <property type="entry name" value="Uroporphyrinogen_deCOase"/>
</dbReference>
<evidence type="ECO:0000256" key="10">
    <source>
        <dbReference type="ARBA" id="ARBA00023133"/>
    </source>
</evidence>
<evidence type="ECO:0000256" key="15">
    <source>
        <dbReference type="RuleBase" id="RU004169"/>
    </source>
</evidence>
<proteinExistence type="inferred from homology"/>
<comment type="subunit">
    <text evidence="5">Homodimer.</text>
</comment>
<dbReference type="EC" id="4.1.1.37" evidence="6 14"/>
<evidence type="ECO:0000256" key="5">
    <source>
        <dbReference type="ARBA" id="ARBA00011738"/>
    </source>
</evidence>
<dbReference type="PROSITE" id="PS00906">
    <property type="entry name" value="UROD_1"/>
    <property type="match status" value="1"/>
</dbReference>
<reference evidence="17 18" key="1">
    <citation type="submission" date="2024-03" db="EMBL/GenBank/DDBJ databases">
        <title>Adaptation during the transition from Ophiocordyceps entomopathogen to insect associate is accompanied by gene loss and intensified selection.</title>
        <authorList>
            <person name="Ward C.M."/>
            <person name="Onetto C.A."/>
            <person name="Borneman A.R."/>
        </authorList>
    </citation>
    <scope>NUCLEOTIDE SEQUENCE [LARGE SCALE GENOMIC DNA]</scope>
    <source>
        <strain evidence="17">AWRI1</strain>
        <tissue evidence="17">Single Adult Female</tissue>
    </source>
</reference>
<dbReference type="SUPFAM" id="SSF51726">
    <property type="entry name" value="UROD/MetE-like"/>
    <property type="match status" value="1"/>
</dbReference>
<evidence type="ECO:0000256" key="12">
    <source>
        <dbReference type="ARBA" id="ARBA00023244"/>
    </source>
</evidence>
<evidence type="ECO:0000313" key="17">
    <source>
        <dbReference type="EMBL" id="KAK7584311.1"/>
    </source>
</evidence>
<name>A0AAN9Y2H3_9HEMI</name>
<evidence type="ECO:0000256" key="7">
    <source>
        <dbReference type="ARBA" id="ARBA00014308"/>
    </source>
</evidence>
<dbReference type="PANTHER" id="PTHR21091:SF169">
    <property type="entry name" value="UROPORPHYRINOGEN DECARBOXYLASE"/>
    <property type="match status" value="1"/>
</dbReference>
<dbReference type="Pfam" id="PF01208">
    <property type="entry name" value="URO-D"/>
    <property type="match status" value="1"/>
</dbReference>
<gene>
    <name evidence="17" type="ORF">V9T40_005274</name>
</gene>
<accession>A0AAN9Y2H3</accession>
<evidence type="ECO:0000256" key="6">
    <source>
        <dbReference type="ARBA" id="ARBA00012288"/>
    </source>
</evidence>
<evidence type="ECO:0000256" key="1">
    <source>
        <dbReference type="ARBA" id="ARBA00002448"/>
    </source>
</evidence>
<dbReference type="Proteomes" id="UP001367676">
    <property type="component" value="Unassembled WGS sequence"/>
</dbReference>
<dbReference type="InterPro" id="IPR038071">
    <property type="entry name" value="UROD/MetE-like_sf"/>
</dbReference>
<evidence type="ECO:0000256" key="11">
    <source>
        <dbReference type="ARBA" id="ARBA00023239"/>
    </source>
</evidence>
<keyword evidence="8" id="KW-0963">Cytoplasm</keyword>
<dbReference type="EMBL" id="JBBCAQ010000032">
    <property type="protein sequence ID" value="KAK7584311.1"/>
    <property type="molecule type" value="Genomic_DNA"/>
</dbReference>
<evidence type="ECO:0000313" key="18">
    <source>
        <dbReference type="Proteomes" id="UP001367676"/>
    </source>
</evidence>
<keyword evidence="11 14" id="KW-0456">Lyase</keyword>
<dbReference type="GO" id="GO:0005829">
    <property type="term" value="C:cytosol"/>
    <property type="evidence" value="ECO:0007669"/>
    <property type="project" value="UniProtKB-SubCell"/>
</dbReference>
<dbReference type="PANTHER" id="PTHR21091">
    <property type="entry name" value="METHYLTETRAHYDROFOLATE:HOMOCYSTEINE METHYLTRANSFERASE RELATED"/>
    <property type="match status" value="1"/>
</dbReference>
<evidence type="ECO:0000256" key="4">
    <source>
        <dbReference type="ARBA" id="ARBA00009935"/>
    </source>
</evidence>
<comment type="catalytic activity">
    <reaction evidence="13">
        <text>uroporphyrinogen III + 4 H(+) = coproporphyrinogen III + 4 CO2</text>
        <dbReference type="Rhea" id="RHEA:19865"/>
        <dbReference type="ChEBI" id="CHEBI:15378"/>
        <dbReference type="ChEBI" id="CHEBI:16526"/>
        <dbReference type="ChEBI" id="CHEBI:57308"/>
        <dbReference type="ChEBI" id="CHEBI:57309"/>
        <dbReference type="EC" id="4.1.1.37"/>
    </reaction>
    <physiologicalReaction direction="left-to-right" evidence="13">
        <dbReference type="Rhea" id="RHEA:19866"/>
    </physiologicalReaction>
</comment>
<evidence type="ECO:0000259" key="16">
    <source>
        <dbReference type="PROSITE" id="PS00906"/>
    </source>
</evidence>
<protein>
    <recommendedName>
        <fullName evidence="7 14">Uroporphyrinogen decarboxylase</fullName>
        <ecNumber evidence="6 14">4.1.1.37</ecNumber>
    </recommendedName>
</protein>
<dbReference type="GO" id="GO:0006783">
    <property type="term" value="P:heme biosynthetic process"/>
    <property type="evidence" value="ECO:0007669"/>
    <property type="project" value="UniProtKB-KW"/>
</dbReference>
<evidence type="ECO:0000256" key="13">
    <source>
        <dbReference type="ARBA" id="ARBA00048411"/>
    </source>
</evidence>
<dbReference type="FunFam" id="3.20.20.210:FF:000001">
    <property type="entry name" value="Uroporphyrinogen decarboxylase"/>
    <property type="match status" value="1"/>
</dbReference>
<sequence>MNFEPLQNTRIIDAAFGKDVDKIPVWIMRQAGRYLPEFRELRSKYDFFTMCQTPKLACEITLMPIKRFELDAAIIFSDILVIPKAMGMQIELIPGRGMVFPSPLKTPADIDKLKYPINVKEKLNYVFEAITLTRHTLKGKVPLLGFSGAPWTLMCFMVEGESSSTKSKAKSWLYKYPEESKRLLDLMSDIIVEYIVGQIEAGAQMIQLFETLAEYLNKPMFEVYCLSYIRKINSSVKAILKERQIPEVPMVIFAKGAHYALKELSESGYDVVSIDWTITPEEARKIVNPNVTIQGNLDPCALYAPAENLKKITENMVSTFGKKRYIANLGHGIYPDMDPENVKVFIDAVHSL</sequence>
<evidence type="ECO:0000256" key="14">
    <source>
        <dbReference type="RuleBase" id="RU000554"/>
    </source>
</evidence>
<organism evidence="17 18">
    <name type="scientific">Parthenolecanium corni</name>
    <dbReference type="NCBI Taxonomy" id="536013"/>
    <lineage>
        <taxon>Eukaryota</taxon>
        <taxon>Metazoa</taxon>
        <taxon>Ecdysozoa</taxon>
        <taxon>Arthropoda</taxon>
        <taxon>Hexapoda</taxon>
        <taxon>Insecta</taxon>
        <taxon>Pterygota</taxon>
        <taxon>Neoptera</taxon>
        <taxon>Paraneoptera</taxon>
        <taxon>Hemiptera</taxon>
        <taxon>Sternorrhyncha</taxon>
        <taxon>Coccoidea</taxon>
        <taxon>Coccidae</taxon>
        <taxon>Parthenolecanium</taxon>
    </lineage>
</organism>